<reference evidence="4 5" key="1">
    <citation type="submission" date="2020-08" db="EMBL/GenBank/DDBJ databases">
        <authorList>
            <person name="Hejnol A."/>
        </authorList>
    </citation>
    <scope>NUCLEOTIDE SEQUENCE [LARGE SCALE GENOMIC DNA]</scope>
</reference>
<evidence type="ECO:0000313" key="5">
    <source>
        <dbReference type="Proteomes" id="UP000549394"/>
    </source>
</evidence>
<feature type="compositionally biased region" description="Acidic residues" evidence="2">
    <location>
        <begin position="458"/>
        <end position="502"/>
    </location>
</feature>
<feature type="domain" description="Arrestin C-terminal-like" evidence="3">
    <location>
        <begin position="192"/>
        <end position="322"/>
    </location>
</feature>
<feature type="compositionally biased region" description="Basic and acidic residues" evidence="2">
    <location>
        <begin position="423"/>
        <end position="435"/>
    </location>
</feature>
<dbReference type="InterPro" id="IPR014752">
    <property type="entry name" value="Arrestin-like_C"/>
</dbReference>
<feature type="compositionally biased region" description="Acidic residues" evidence="2">
    <location>
        <begin position="398"/>
        <end position="410"/>
    </location>
</feature>
<dbReference type="Proteomes" id="UP000549394">
    <property type="component" value="Unassembled WGS sequence"/>
</dbReference>
<proteinExistence type="inferred from homology"/>
<dbReference type="AlphaFoldDB" id="A0A7I8VMV7"/>
<accession>A0A7I8VMV7</accession>
<gene>
    <name evidence="4" type="ORF">DGYR_LOCUS5407</name>
</gene>
<feature type="region of interest" description="Disordered" evidence="2">
    <location>
        <begin position="352"/>
        <end position="437"/>
    </location>
</feature>
<dbReference type="PANTHER" id="PTHR11188">
    <property type="entry name" value="ARRESTIN DOMAIN CONTAINING PROTEIN"/>
    <property type="match status" value="1"/>
</dbReference>
<comment type="caution">
    <text evidence="4">The sequence shown here is derived from an EMBL/GenBank/DDBJ whole genome shotgun (WGS) entry which is preliminary data.</text>
</comment>
<comment type="similarity">
    <text evidence="1">Belongs to the arrestin family.</text>
</comment>
<sequence length="542" mass="61390">MKGTVASNKPVPNVNIDLDQEEVYYRDGDRISGKVRIEVIEDLKYNCVKFEALGIAVVKWKVDEWLDTATFPEVDCKLAKHHSKEIYLDKQFLVLEKEGGILDRAPVLKAGKHEFEFSFCLPPELPSSFDGQYGRIAYLIRCVFERPRKSPLVFRKPFTVKSGLDLNFIAEAAYPIKICKNKQVGGTACCNGNKSITIDWSVSRSGYIPGQEILVRGAVQNDCYDLINYSKAVLFMIIEYKKKYRFKREEKEIACVEKGPIGPGGIEVWNDNLLVPDLIPPSVYERSLLIVIRYELHLIVELESRLKPITFSREIYIGTVPVNRTDMISCLSAIYSVPHCLNSVNQVSSSSMESLNNTAEEDENRLNPTAPLLSDIEDNHRTIPSAPKYEDLERSGEIDDSDNVEEDEIITDSHSNLEDSEDRETSEGAHSEKTLSIESRGVIGTFSIRNFEIGERENVDDDETDDDFLSEPDDVIDNDNDTEDEEKEASDNVESEEEEEEESRIIICGPTNSDEEILESKKSPIVIRKRRGKRKKAILVAI</sequence>
<dbReference type="Gene3D" id="2.60.40.640">
    <property type="match status" value="2"/>
</dbReference>
<dbReference type="GO" id="GO:0015031">
    <property type="term" value="P:protein transport"/>
    <property type="evidence" value="ECO:0007669"/>
    <property type="project" value="TreeGrafter"/>
</dbReference>
<dbReference type="Pfam" id="PF02752">
    <property type="entry name" value="Arrestin_C"/>
    <property type="match status" value="1"/>
</dbReference>
<evidence type="ECO:0000259" key="3">
    <source>
        <dbReference type="SMART" id="SM01017"/>
    </source>
</evidence>
<dbReference type="InterPro" id="IPR011021">
    <property type="entry name" value="Arrestin-like_N"/>
</dbReference>
<evidence type="ECO:0000256" key="2">
    <source>
        <dbReference type="SAM" id="MobiDB-lite"/>
    </source>
</evidence>
<dbReference type="EMBL" id="CAJFCJ010000007">
    <property type="protein sequence ID" value="CAD5116815.1"/>
    <property type="molecule type" value="Genomic_DNA"/>
</dbReference>
<protein>
    <submittedName>
        <fullName evidence="4">DgyrCDS5659</fullName>
    </submittedName>
</protein>
<dbReference type="Pfam" id="PF00339">
    <property type="entry name" value="Arrestin_N"/>
    <property type="match status" value="1"/>
</dbReference>
<dbReference type="SUPFAM" id="SSF81296">
    <property type="entry name" value="E set domains"/>
    <property type="match status" value="2"/>
</dbReference>
<dbReference type="SMART" id="SM01017">
    <property type="entry name" value="Arrestin_C"/>
    <property type="match status" value="1"/>
</dbReference>
<dbReference type="InterPro" id="IPR011022">
    <property type="entry name" value="Arrestin_C-like"/>
</dbReference>
<feature type="region of interest" description="Disordered" evidence="2">
    <location>
        <begin position="454"/>
        <end position="516"/>
    </location>
</feature>
<keyword evidence="5" id="KW-1185">Reference proteome</keyword>
<name>A0A7I8VMV7_9ANNE</name>
<feature type="compositionally biased region" description="Basic and acidic residues" evidence="2">
    <location>
        <begin position="388"/>
        <end position="397"/>
    </location>
</feature>
<dbReference type="OrthoDB" id="2333384at2759"/>
<dbReference type="InterPro" id="IPR014756">
    <property type="entry name" value="Ig_E-set"/>
</dbReference>
<organism evidence="4 5">
    <name type="scientific">Dimorphilus gyrociliatus</name>
    <dbReference type="NCBI Taxonomy" id="2664684"/>
    <lineage>
        <taxon>Eukaryota</taxon>
        <taxon>Metazoa</taxon>
        <taxon>Spiralia</taxon>
        <taxon>Lophotrochozoa</taxon>
        <taxon>Annelida</taxon>
        <taxon>Polychaeta</taxon>
        <taxon>Polychaeta incertae sedis</taxon>
        <taxon>Dinophilidae</taxon>
        <taxon>Dimorphilus</taxon>
    </lineage>
</organism>
<dbReference type="PANTHER" id="PTHR11188:SF176">
    <property type="entry name" value="ARRESTIN DOMAIN-CONTAINING PROTEIN 1"/>
    <property type="match status" value="1"/>
</dbReference>
<dbReference type="InterPro" id="IPR050357">
    <property type="entry name" value="Arrestin_domain-protein"/>
</dbReference>
<evidence type="ECO:0000313" key="4">
    <source>
        <dbReference type="EMBL" id="CAD5116815.1"/>
    </source>
</evidence>
<evidence type="ECO:0000256" key="1">
    <source>
        <dbReference type="ARBA" id="ARBA00005298"/>
    </source>
</evidence>
<dbReference type="GO" id="GO:0005737">
    <property type="term" value="C:cytoplasm"/>
    <property type="evidence" value="ECO:0007669"/>
    <property type="project" value="TreeGrafter"/>
</dbReference>